<proteinExistence type="predicted"/>
<keyword evidence="1" id="KW-0812">Transmembrane</keyword>
<reference evidence="4" key="1">
    <citation type="journal article" date="2023" name="Int. J. Syst. Evol. Microbiol.">
        <title>Claveliimonas bilis gen. nov., sp. nov., deoxycholic acid-producing bacteria isolated from human faeces, and reclassification of Sellimonas monacensis Zenner et al. 2021 as Claveliimonas monacensis comb. nov.</title>
        <authorList>
            <person name="Hisatomi A."/>
            <person name="Kastawa N.W.E.P.G."/>
            <person name="Song I."/>
            <person name="Ohkuma M."/>
            <person name="Fukiya S."/>
            <person name="Sakamoto M."/>
        </authorList>
    </citation>
    <scope>NUCLEOTIDE SEQUENCE [LARGE SCALE GENOMIC DNA]</scope>
    <source>
        <strain evidence="4">12BBH14</strain>
    </source>
</reference>
<protein>
    <recommendedName>
        <fullName evidence="2">VanZ-like domain-containing protein</fullName>
    </recommendedName>
</protein>
<evidence type="ECO:0000259" key="2">
    <source>
        <dbReference type="Pfam" id="PF04892"/>
    </source>
</evidence>
<gene>
    <name evidence="3" type="ORF">Lac1_05000</name>
</gene>
<name>A0ABN6YZU6_9FIRM</name>
<keyword evidence="1" id="KW-1133">Transmembrane helix</keyword>
<feature type="domain" description="VanZ-like" evidence="2">
    <location>
        <begin position="1"/>
        <end position="131"/>
    </location>
</feature>
<organism evidence="3 4">
    <name type="scientific">Claveliimonas bilis</name>
    <dbReference type="NCBI Taxonomy" id="3028070"/>
    <lineage>
        <taxon>Bacteria</taxon>
        <taxon>Bacillati</taxon>
        <taxon>Bacillota</taxon>
        <taxon>Clostridia</taxon>
        <taxon>Lachnospirales</taxon>
        <taxon>Lachnospiraceae</taxon>
        <taxon>Claveliimonas</taxon>
    </lineage>
</organism>
<dbReference type="EMBL" id="AP027742">
    <property type="protein sequence ID" value="BDZ76317.1"/>
    <property type="molecule type" value="Genomic_DNA"/>
</dbReference>
<evidence type="ECO:0000313" key="3">
    <source>
        <dbReference type="EMBL" id="BDZ76317.1"/>
    </source>
</evidence>
<feature type="transmembrane region" description="Helical" evidence="1">
    <location>
        <begin position="115"/>
        <end position="137"/>
    </location>
</feature>
<dbReference type="Proteomes" id="UP001305815">
    <property type="component" value="Chromosome"/>
</dbReference>
<sequence>MCLIFWFSAQPADESSNMSLSVGKIVGEIFVPDYDKWTEKEQEAFAERIDYPVRKAAHATEYACFAVLLMGMYQSYGLAGRRQIIASFLSAAAYAATDEFHQLFVPGRGCRVTDVLIDSLGAAAGILLFLAVSFLLARPAHCRKEAENVVSGTEKTT</sequence>
<keyword evidence="4" id="KW-1185">Reference proteome</keyword>
<accession>A0ABN6YZU6</accession>
<dbReference type="Pfam" id="PF04892">
    <property type="entry name" value="VanZ"/>
    <property type="match status" value="1"/>
</dbReference>
<evidence type="ECO:0000256" key="1">
    <source>
        <dbReference type="SAM" id="Phobius"/>
    </source>
</evidence>
<dbReference type="InterPro" id="IPR006976">
    <property type="entry name" value="VanZ-like"/>
</dbReference>
<keyword evidence="1" id="KW-0472">Membrane</keyword>
<evidence type="ECO:0000313" key="4">
    <source>
        <dbReference type="Proteomes" id="UP001305815"/>
    </source>
</evidence>
<dbReference type="NCBIfam" id="NF037970">
    <property type="entry name" value="vanZ_1"/>
    <property type="match status" value="1"/>
</dbReference>